<keyword evidence="4 12" id="KW-0812">Transmembrane</keyword>
<dbReference type="EMBL" id="CP042467">
    <property type="protein sequence ID" value="QED27341.1"/>
    <property type="molecule type" value="Genomic_DNA"/>
</dbReference>
<dbReference type="GO" id="GO:0045259">
    <property type="term" value="C:proton-transporting ATP synthase complex"/>
    <property type="evidence" value="ECO:0007669"/>
    <property type="project" value="UniProtKB-KW"/>
</dbReference>
<dbReference type="Proteomes" id="UP000321595">
    <property type="component" value="Chromosome"/>
</dbReference>
<sequence length="330" mass="37550">MFGNTVLLAAGYIDLDGTLAIQMILFLVLFLVLRPLIFDPYLKAVEARRDGLQGSREEADEMDARAERSLADYERKMRDARREANEVREGLRTQGQNEFEDILGEAREEISEKLVAERAKIEAERESSLVQLKERSESLAKVLVARVLPVLLALVFFPVDAFAAGGGEFPWASWVTSIVNLIIYIGIIVYFAGPKIQEHFASRRENLLQDLNAAKDLRLRAEAKLEEVSQRLEKLEEERKSIMDDYHEQGMREKERLVAEAQRQVEKMRADAEMVIKQEVRRAVQSIEQEAIDLALGLAENMVKEKVDDKVQTELVDGYLNDIKSLDKAA</sequence>
<evidence type="ECO:0000256" key="11">
    <source>
        <dbReference type="ARBA" id="ARBA00037847"/>
    </source>
</evidence>
<comment type="function">
    <text evidence="10 12">F(1)F(0) ATP synthase produces ATP from ADP in the presence of a proton or sodium gradient. F-type ATPases consist of two structural domains, F(1) containing the extramembraneous catalytic core and F(0) containing the membrane proton channel, linked together by a central stalk and a peripheral stalk. During catalysis, ATP synthesis in the catalytic domain of F(1) is coupled via a rotary mechanism of the central stalk subunits to proton translocation.</text>
</comment>
<feature type="transmembrane region" description="Helical" evidence="12">
    <location>
        <begin position="171"/>
        <end position="193"/>
    </location>
</feature>
<feature type="coiled-coil region" evidence="13">
    <location>
        <begin position="204"/>
        <end position="278"/>
    </location>
</feature>
<keyword evidence="3 12" id="KW-0138">CF(0)</keyword>
<reference evidence="14 15" key="1">
    <citation type="submission" date="2019-08" db="EMBL/GenBank/DDBJ databases">
        <authorList>
            <person name="Liang Q."/>
        </authorList>
    </citation>
    <scope>NUCLEOTIDE SEQUENCE [LARGE SCALE GENOMIC DNA]</scope>
    <source>
        <strain evidence="14 15">V1718</strain>
    </source>
</reference>
<evidence type="ECO:0000256" key="10">
    <source>
        <dbReference type="ARBA" id="ARBA00025198"/>
    </source>
</evidence>
<evidence type="ECO:0000256" key="4">
    <source>
        <dbReference type="ARBA" id="ARBA00022692"/>
    </source>
</evidence>
<evidence type="ECO:0000256" key="2">
    <source>
        <dbReference type="ARBA" id="ARBA00022448"/>
    </source>
</evidence>
<keyword evidence="6 12" id="KW-1133">Transmembrane helix</keyword>
<keyword evidence="15" id="KW-1185">Reference proteome</keyword>
<dbReference type="InterPro" id="IPR050059">
    <property type="entry name" value="ATP_synthase_B_chain"/>
</dbReference>
<comment type="similarity">
    <text evidence="1 12">Belongs to the ATPase B chain family.</text>
</comment>
<feature type="coiled-coil region" evidence="13">
    <location>
        <begin position="42"/>
        <end position="127"/>
    </location>
</feature>
<keyword evidence="12" id="KW-1003">Cell membrane</keyword>
<comment type="subcellular location">
    <subcellularLocation>
        <location evidence="12">Cell membrane</location>
        <topology evidence="12">Single-pass membrane protein</topology>
    </subcellularLocation>
    <subcellularLocation>
        <location evidence="11">Endomembrane system</location>
        <topology evidence="11">Single-pass membrane protein</topology>
    </subcellularLocation>
</comment>
<organism evidence="14 15">
    <name type="scientific">Microvenator marinus</name>
    <dbReference type="NCBI Taxonomy" id="2600177"/>
    <lineage>
        <taxon>Bacteria</taxon>
        <taxon>Deltaproteobacteria</taxon>
        <taxon>Bradymonadales</taxon>
        <taxon>Microvenatoraceae</taxon>
        <taxon>Microvenator</taxon>
    </lineage>
</organism>
<protein>
    <recommendedName>
        <fullName evidence="12">ATP synthase subunit b</fullName>
    </recommendedName>
    <alternativeName>
        <fullName evidence="12">ATP synthase F(0) sector subunit b</fullName>
    </alternativeName>
    <alternativeName>
        <fullName evidence="12">ATPase subunit I</fullName>
    </alternativeName>
    <alternativeName>
        <fullName evidence="12">F-type ATPase subunit b</fullName>
        <shortName evidence="12">F-ATPase subunit b</shortName>
    </alternativeName>
</protein>
<name>A0A5B8XPY7_9DELT</name>
<keyword evidence="2 12" id="KW-0813">Transport</keyword>
<comment type="function">
    <text evidence="12">Component of the F(0) channel, it forms part of the peripheral stalk, linking F(1) to F(0).</text>
</comment>
<dbReference type="GO" id="GO:0005886">
    <property type="term" value="C:plasma membrane"/>
    <property type="evidence" value="ECO:0007669"/>
    <property type="project" value="UniProtKB-SubCell"/>
</dbReference>
<evidence type="ECO:0000256" key="13">
    <source>
        <dbReference type="SAM" id="Coils"/>
    </source>
</evidence>
<dbReference type="OrthoDB" id="5471016at2"/>
<dbReference type="GO" id="GO:0046961">
    <property type="term" value="F:proton-transporting ATPase activity, rotational mechanism"/>
    <property type="evidence" value="ECO:0007669"/>
    <property type="project" value="TreeGrafter"/>
</dbReference>
<evidence type="ECO:0000256" key="7">
    <source>
        <dbReference type="ARBA" id="ARBA00023065"/>
    </source>
</evidence>
<accession>A0A5B8XPY7</accession>
<dbReference type="GO" id="GO:0012505">
    <property type="term" value="C:endomembrane system"/>
    <property type="evidence" value="ECO:0007669"/>
    <property type="project" value="UniProtKB-SubCell"/>
</dbReference>
<gene>
    <name evidence="12" type="primary">atpF</name>
    <name evidence="14" type="ORF">FRD01_08835</name>
</gene>
<evidence type="ECO:0000256" key="6">
    <source>
        <dbReference type="ARBA" id="ARBA00022989"/>
    </source>
</evidence>
<evidence type="ECO:0000313" key="14">
    <source>
        <dbReference type="EMBL" id="QED27341.1"/>
    </source>
</evidence>
<evidence type="ECO:0000313" key="15">
    <source>
        <dbReference type="Proteomes" id="UP000321595"/>
    </source>
</evidence>
<keyword evidence="8 12" id="KW-0472">Membrane</keyword>
<dbReference type="Pfam" id="PF00430">
    <property type="entry name" value="ATP-synt_B"/>
    <property type="match status" value="2"/>
</dbReference>
<evidence type="ECO:0000256" key="12">
    <source>
        <dbReference type="HAMAP-Rule" id="MF_01398"/>
    </source>
</evidence>
<dbReference type="KEGG" id="bbae:FRD01_08835"/>
<evidence type="ECO:0000256" key="5">
    <source>
        <dbReference type="ARBA" id="ARBA00022781"/>
    </source>
</evidence>
<keyword evidence="13" id="KW-0175">Coiled coil</keyword>
<evidence type="ECO:0000256" key="1">
    <source>
        <dbReference type="ARBA" id="ARBA00005513"/>
    </source>
</evidence>
<evidence type="ECO:0000256" key="8">
    <source>
        <dbReference type="ARBA" id="ARBA00023136"/>
    </source>
</evidence>
<proteinExistence type="inferred from homology"/>
<comment type="subunit">
    <text evidence="12">F-type ATPases have 2 components, F(1) - the catalytic core - and F(0) - the membrane proton channel. F(1) has five subunits: alpha(3), beta(3), gamma(1), delta(1), epsilon(1). F(0) has three main subunits: a(1), b(2) and c(10-14). The alpha and beta chains form an alternating ring which encloses part of the gamma chain. F(1) is attached to F(0) by a central stalk formed by the gamma and epsilon chains, while a peripheral stalk is formed by the delta and b chains.</text>
</comment>
<dbReference type="InterPro" id="IPR002146">
    <property type="entry name" value="ATP_synth_b/b'su_bac/chlpt"/>
</dbReference>
<dbReference type="PANTHER" id="PTHR33445">
    <property type="entry name" value="ATP SYNTHASE SUBUNIT B', CHLOROPLASTIC"/>
    <property type="match status" value="1"/>
</dbReference>
<keyword evidence="9 12" id="KW-0066">ATP synthesis</keyword>
<dbReference type="AlphaFoldDB" id="A0A5B8XPY7"/>
<keyword evidence="5 12" id="KW-0375">Hydrogen ion transport</keyword>
<dbReference type="GO" id="GO:0046933">
    <property type="term" value="F:proton-transporting ATP synthase activity, rotational mechanism"/>
    <property type="evidence" value="ECO:0007669"/>
    <property type="project" value="UniProtKB-UniRule"/>
</dbReference>
<evidence type="ECO:0000256" key="3">
    <source>
        <dbReference type="ARBA" id="ARBA00022547"/>
    </source>
</evidence>
<dbReference type="HAMAP" id="MF_01398">
    <property type="entry name" value="ATP_synth_b_bprime"/>
    <property type="match status" value="2"/>
</dbReference>
<feature type="transmembrane region" description="Helical" evidence="12">
    <location>
        <begin position="143"/>
        <end position="165"/>
    </location>
</feature>
<dbReference type="RefSeq" id="WP_146959026.1">
    <property type="nucleotide sequence ID" value="NZ_CP042467.1"/>
</dbReference>
<dbReference type="CDD" id="cd06503">
    <property type="entry name" value="ATP-synt_Fo_b"/>
    <property type="match status" value="2"/>
</dbReference>
<keyword evidence="7 12" id="KW-0406">Ion transport</keyword>
<dbReference type="PANTHER" id="PTHR33445:SF2">
    <property type="entry name" value="ATP SYNTHASE SUBUNIT B', CHLOROPLASTIC"/>
    <property type="match status" value="1"/>
</dbReference>
<comment type="caution">
    <text evidence="12">Lacks conserved residue(s) required for the propagation of feature annotation.</text>
</comment>
<feature type="transmembrane region" description="Helical" evidence="12">
    <location>
        <begin position="20"/>
        <end position="38"/>
    </location>
</feature>
<evidence type="ECO:0000256" key="9">
    <source>
        <dbReference type="ARBA" id="ARBA00023310"/>
    </source>
</evidence>